<reference evidence="3 4" key="1">
    <citation type="submission" date="2024-03" db="EMBL/GenBank/DDBJ databases">
        <title>The Acrasis kona genome and developmental transcriptomes reveal deep origins of eukaryotic multicellular pathways.</title>
        <authorList>
            <person name="Sheikh S."/>
            <person name="Fu C.-J."/>
            <person name="Brown M.W."/>
            <person name="Baldauf S.L."/>
        </authorList>
    </citation>
    <scope>NUCLEOTIDE SEQUENCE [LARGE SCALE GENOMIC DNA]</scope>
    <source>
        <strain evidence="3 4">ATCC MYA-3509</strain>
    </source>
</reference>
<sequence length="278" mass="31247">MKYINISVSLFLLQMFSLINSQAHIKVGMSNIIECEPNNQRVFYFDQDDPNTLIHLDFRKIRPGPEFTFLIKKGSIPNVDNYDFKYTLKDGEEKSGVIPPSVSTQRFYLIIYANRDFGMFRMIVCLMPHPITAIELTKKDIVQASDIPSYFYKNVAALSDFSLDVSSLSQKGLYVSASSDDYPILKEPKTLGNVSMNMLVLRASRMYISVGSENSTQFSIECKDKTSIQAVSFIILLCCILVMLGAIVLGLTFVLLQKLLRAKQPTSGATQETTSLLN</sequence>
<feature type="signal peptide" evidence="2">
    <location>
        <begin position="1"/>
        <end position="21"/>
    </location>
</feature>
<dbReference type="EMBL" id="JAOPGA020000890">
    <property type="protein sequence ID" value="KAL0482764.1"/>
    <property type="molecule type" value="Genomic_DNA"/>
</dbReference>
<evidence type="ECO:0000256" key="2">
    <source>
        <dbReference type="SAM" id="SignalP"/>
    </source>
</evidence>
<evidence type="ECO:0000313" key="4">
    <source>
        <dbReference type="Proteomes" id="UP001431209"/>
    </source>
</evidence>
<protein>
    <submittedName>
        <fullName evidence="3">Uncharacterized protein</fullName>
    </submittedName>
</protein>
<keyword evidence="1" id="KW-0472">Membrane</keyword>
<comment type="caution">
    <text evidence="3">The sequence shown here is derived from an EMBL/GenBank/DDBJ whole genome shotgun (WGS) entry which is preliminary data.</text>
</comment>
<feature type="transmembrane region" description="Helical" evidence="1">
    <location>
        <begin position="230"/>
        <end position="256"/>
    </location>
</feature>
<keyword evidence="2" id="KW-0732">Signal</keyword>
<accession>A0AAW2Z0I0</accession>
<keyword evidence="1" id="KW-1133">Transmembrane helix</keyword>
<keyword evidence="1" id="KW-0812">Transmembrane</keyword>
<organism evidence="3 4">
    <name type="scientific">Acrasis kona</name>
    <dbReference type="NCBI Taxonomy" id="1008807"/>
    <lineage>
        <taxon>Eukaryota</taxon>
        <taxon>Discoba</taxon>
        <taxon>Heterolobosea</taxon>
        <taxon>Tetramitia</taxon>
        <taxon>Eutetramitia</taxon>
        <taxon>Acrasidae</taxon>
        <taxon>Acrasis</taxon>
    </lineage>
</organism>
<keyword evidence="4" id="KW-1185">Reference proteome</keyword>
<gene>
    <name evidence="3" type="ORF">AKO1_011175</name>
</gene>
<proteinExistence type="predicted"/>
<name>A0AAW2Z0I0_9EUKA</name>
<evidence type="ECO:0000313" key="3">
    <source>
        <dbReference type="EMBL" id="KAL0482764.1"/>
    </source>
</evidence>
<feature type="chain" id="PRO_5043553953" evidence="2">
    <location>
        <begin position="22"/>
        <end position="278"/>
    </location>
</feature>
<dbReference type="AlphaFoldDB" id="A0AAW2Z0I0"/>
<evidence type="ECO:0000256" key="1">
    <source>
        <dbReference type="SAM" id="Phobius"/>
    </source>
</evidence>
<dbReference type="Proteomes" id="UP001431209">
    <property type="component" value="Unassembled WGS sequence"/>
</dbReference>